<dbReference type="InterPro" id="IPR029071">
    <property type="entry name" value="Ubiquitin-like_domsf"/>
</dbReference>
<comment type="caution">
    <text evidence="8">The sequence shown here is derived from an EMBL/GenBank/DDBJ whole genome shotgun (WGS) entry which is preliminary data.</text>
</comment>
<dbReference type="InterPro" id="IPR001012">
    <property type="entry name" value="UBX_dom"/>
</dbReference>
<feature type="domain" description="UBX" evidence="6">
    <location>
        <begin position="281"/>
        <end position="342"/>
    </location>
</feature>
<sequence>MSDEATLLEFGFPVDRVKAALSATKDGGLDAALNWLEANPNDSGVSDSSAAKDEATSNTETPAPAAAAPEAATAEAATTESQEAKSIKCSECGKLFKNEDHAQFHAVKSGHTGFAQSTEAIKPLTEAEKKQKLDELQVKLKEKRKKDAEAEKKRLQGNEILRRKGGKYDSENKEKLKEQQTKRELAENQRLKREDQEAARRIKMKIEQDRRDRAARIAQEKAERENAGSANASQSTPAMNTTSLPSMLDAGLPKVSTEGSTQARLQIRPMLQPGAGPAQPLTHTFSADQTLKDVFKFIKEQMPHFGRHMKLSTSFPRKDFTAHHESKTLKELGLVPNAALILTE</sequence>
<dbReference type="GO" id="GO:0036435">
    <property type="term" value="F:K48-linked polyubiquitin modification-dependent protein binding"/>
    <property type="evidence" value="ECO:0007669"/>
    <property type="project" value="TreeGrafter"/>
</dbReference>
<dbReference type="PANTHER" id="PTHR46340">
    <property type="entry name" value="UBX DOMAIN-CONTAINING PROTEIN 1"/>
    <property type="match status" value="1"/>
</dbReference>
<evidence type="ECO:0000313" key="8">
    <source>
        <dbReference type="EMBL" id="KAJ2799458.1"/>
    </source>
</evidence>
<proteinExistence type="predicted"/>
<dbReference type="SMART" id="SM00166">
    <property type="entry name" value="UBX"/>
    <property type="match status" value="1"/>
</dbReference>
<feature type="compositionally biased region" description="Basic and acidic residues" evidence="5">
    <location>
        <begin position="142"/>
        <end position="226"/>
    </location>
</feature>
<dbReference type="SUPFAM" id="SSF54236">
    <property type="entry name" value="Ubiquitin-like"/>
    <property type="match status" value="1"/>
</dbReference>
<protein>
    <submittedName>
        <fullName evidence="8">Uncharacterized protein</fullName>
    </submittedName>
</protein>
<evidence type="ECO:0000259" key="6">
    <source>
        <dbReference type="PROSITE" id="PS50033"/>
    </source>
</evidence>
<comment type="subcellular location">
    <subcellularLocation>
        <location evidence="1">Cytoplasm</location>
    </subcellularLocation>
</comment>
<dbReference type="PROSITE" id="PS50033">
    <property type="entry name" value="UBX"/>
    <property type="match status" value="1"/>
</dbReference>
<evidence type="ECO:0000313" key="9">
    <source>
        <dbReference type="Proteomes" id="UP001140094"/>
    </source>
</evidence>
<evidence type="ECO:0000256" key="4">
    <source>
        <dbReference type="PROSITE-ProRule" id="PRU00042"/>
    </source>
</evidence>
<dbReference type="InterPro" id="IPR013087">
    <property type="entry name" value="Znf_C2H2_type"/>
</dbReference>
<dbReference type="Pfam" id="PF22562">
    <property type="entry name" value="UBA_7"/>
    <property type="match status" value="1"/>
</dbReference>
<dbReference type="Pfam" id="PF00789">
    <property type="entry name" value="UBX"/>
    <property type="match status" value="1"/>
</dbReference>
<feature type="compositionally biased region" description="Low complexity" evidence="5">
    <location>
        <begin position="56"/>
        <end position="81"/>
    </location>
</feature>
<keyword evidence="2" id="KW-0963">Cytoplasm</keyword>
<keyword evidence="4" id="KW-0863">Zinc-finger</keyword>
<keyword evidence="4" id="KW-0862">Zinc</keyword>
<evidence type="ECO:0000259" key="7">
    <source>
        <dbReference type="PROSITE" id="PS50157"/>
    </source>
</evidence>
<feature type="region of interest" description="Disordered" evidence="5">
    <location>
        <begin position="37"/>
        <end position="84"/>
    </location>
</feature>
<organism evidence="8 9">
    <name type="scientific">Coemansia guatemalensis</name>
    <dbReference type="NCBI Taxonomy" id="2761395"/>
    <lineage>
        <taxon>Eukaryota</taxon>
        <taxon>Fungi</taxon>
        <taxon>Fungi incertae sedis</taxon>
        <taxon>Zoopagomycota</taxon>
        <taxon>Kickxellomycotina</taxon>
        <taxon>Kickxellomycetes</taxon>
        <taxon>Kickxellales</taxon>
        <taxon>Kickxellaceae</taxon>
        <taxon>Coemansia</taxon>
    </lineage>
</organism>
<evidence type="ECO:0000256" key="2">
    <source>
        <dbReference type="ARBA" id="ARBA00022490"/>
    </source>
</evidence>
<evidence type="ECO:0000256" key="5">
    <source>
        <dbReference type="SAM" id="MobiDB-lite"/>
    </source>
</evidence>
<keyword evidence="9" id="KW-1185">Reference proteome</keyword>
<dbReference type="Proteomes" id="UP001140094">
    <property type="component" value="Unassembled WGS sequence"/>
</dbReference>
<dbReference type="InterPro" id="IPR015940">
    <property type="entry name" value="UBA"/>
</dbReference>
<dbReference type="GO" id="GO:1903094">
    <property type="term" value="P:negative regulation of protein K48-linked deubiquitination"/>
    <property type="evidence" value="ECO:0007669"/>
    <property type="project" value="TreeGrafter"/>
</dbReference>
<feature type="domain" description="C2H2-type" evidence="7">
    <location>
        <begin position="87"/>
        <end position="116"/>
    </location>
</feature>
<dbReference type="Gene3D" id="3.10.20.90">
    <property type="entry name" value="Phosphatidylinositol 3-kinase Catalytic Subunit, Chain A, domain 1"/>
    <property type="match status" value="1"/>
</dbReference>
<name>A0A9W8HYN6_9FUNG</name>
<dbReference type="CDD" id="cd01767">
    <property type="entry name" value="UBX"/>
    <property type="match status" value="1"/>
</dbReference>
<dbReference type="Gene3D" id="1.10.8.10">
    <property type="entry name" value="DNA helicase RuvA subunit, C-terminal domain"/>
    <property type="match status" value="1"/>
</dbReference>
<feature type="compositionally biased region" description="Polar residues" evidence="5">
    <location>
        <begin position="228"/>
        <end position="245"/>
    </location>
</feature>
<dbReference type="EMBL" id="JANBUO010001174">
    <property type="protein sequence ID" value="KAJ2799458.1"/>
    <property type="molecule type" value="Genomic_DNA"/>
</dbReference>
<dbReference type="PROSITE" id="PS00028">
    <property type="entry name" value="ZINC_FINGER_C2H2_1"/>
    <property type="match status" value="1"/>
</dbReference>
<dbReference type="GO" id="GO:0005634">
    <property type="term" value="C:nucleus"/>
    <property type="evidence" value="ECO:0007669"/>
    <property type="project" value="TreeGrafter"/>
</dbReference>
<dbReference type="GO" id="GO:0031397">
    <property type="term" value="P:negative regulation of protein ubiquitination"/>
    <property type="evidence" value="ECO:0007669"/>
    <property type="project" value="TreeGrafter"/>
</dbReference>
<dbReference type="OrthoDB" id="10254930at2759"/>
<reference evidence="8" key="1">
    <citation type="submission" date="2022-07" db="EMBL/GenBank/DDBJ databases">
        <title>Phylogenomic reconstructions and comparative analyses of Kickxellomycotina fungi.</title>
        <authorList>
            <person name="Reynolds N.K."/>
            <person name="Stajich J.E."/>
            <person name="Barry K."/>
            <person name="Grigoriev I.V."/>
            <person name="Crous P."/>
            <person name="Smith M.E."/>
        </authorList>
    </citation>
    <scope>NUCLEOTIDE SEQUENCE</scope>
    <source>
        <strain evidence="8">NRRL 1565</strain>
    </source>
</reference>
<feature type="region of interest" description="Disordered" evidence="5">
    <location>
        <begin position="142"/>
        <end position="246"/>
    </location>
</feature>
<dbReference type="SUPFAM" id="SSF46934">
    <property type="entry name" value="UBA-like"/>
    <property type="match status" value="1"/>
</dbReference>
<dbReference type="AlphaFoldDB" id="A0A9W8HYN6"/>
<keyword evidence="4" id="KW-0479">Metal-binding</keyword>
<dbReference type="GO" id="GO:0008270">
    <property type="term" value="F:zinc ion binding"/>
    <property type="evidence" value="ECO:0007669"/>
    <property type="project" value="UniProtKB-KW"/>
</dbReference>
<dbReference type="PANTHER" id="PTHR46340:SF1">
    <property type="entry name" value="UBX DOMAIN-CONTAINING PROTEIN 1"/>
    <property type="match status" value="1"/>
</dbReference>
<dbReference type="GO" id="GO:0032435">
    <property type="term" value="P:negative regulation of proteasomal ubiquitin-dependent protein catabolic process"/>
    <property type="evidence" value="ECO:0007669"/>
    <property type="project" value="TreeGrafter"/>
</dbReference>
<evidence type="ECO:0000256" key="3">
    <source>
        <dbReference type="ARBA" id="ARBA00023054"/>
    </source>
</evidence>
<dbReference type="PROSITE" id="PS50157">
    <property type="entry name" value="ZINC_FINGER_C2H2_2"/>
    <property type="match status" value="1"/>
</dbReference>
<keyword evidence="3" id="KW-0175">Coiled coil</keyword>
<accession>A0A9W8HYN6</accession>
<dbReference type="GO" id="GO:0005737">
    <property type="term" value="C:cytoplasm"/>
    <property type="evidence" value="ECO:0007669"/>
    <property type="project" value="UniProtKB-SubCell"/>
</dbReference>
<evidence type="ECO:0000256" key="1">
    <source>
        <dbReference type="ARBA" id="ARBA00004496"/>
    </source>
</evidence>
<gene>
    <name evidence="8" type="ORF">H4R20_004431</name>
</gene>
<feature type="compositionally biased region" description="Polar residues" evidence="5">
    <location>
        <begin position="40"/>
        <end position="49"/>
    </location>
</feature>
<dbReference type="InterPro" id="IPR009060">
    <property type="entry name" value="UBA-like_sf"/>
</dbReference>